<organism evidence="1 2">
    <name type="scientific">Microbulbifer agarilyticus</name>
    <dbReference type="NCBI Taxonomy" id="260552"/>
    <lineage>
        <taxon>Bacteria</taxon>
        <taxon>Pseudomonadati</taxon>
        <taxon>Pseudomonadota</taxon>
        <taxon>Gammaproteobacteria</taxon>
        <taxon>Cellvibrionales</taxon>
        <taxon>Microbulbiferaceae</taxon>
        <taxon>Microbulbifer</taxon>
    </lineage>
</organism>
<evidence type="ECO:0000313" key="2">
    <source>
        <dbReference type="Proteomes" id="UP000188219"/>
    </source>
</evidence>
<dbReference type="KEGG" id="maga:Mag101_00835"/>
<evidence type="ECO:0008006" key="3">
    <source>
        <dbReference type="Google" id="ProtNLM"/>
    </source>
</evidence>
<sequence>MADDSQPKASPVQSAAISSDKNVYSHFFRDALKGADVVAYYSLKPGEKAVKGSASITYEWGDVTWRFATRENRNLFAADPAKYVPAYGGHCAYAMSKGFEAPPRPDSWVIIDGKLYLNNNAKSFEIWERDTAGNISKADEAWMEINSEE</sequence>
<protein>
    <recommendedName>
        <fullName evidence="3">YHS domain protein</fullName>
    </recommendedName>
</protein>
<dbReference type="NCBIfam" id="NF041384">
    <property type="entry name" value="YHS_seleno_dom"/>
    <property type="match status" value="1"/>
</dbReference>
<proteinExistence type="predicted"/>
<dbReference type="AlphaFoldDB" id="A0A1Q2M9S3"/>
<dbReference type="eggNOG" id="COG3350">
    <property type="taxonomic scope" value="Bacteria"/>
</dbReference>
<accession>A0A1Q2M9S3</accession>
<keyword evidence="2" id="KW-1185">Reference proteome</keyword>
<name>A0A1Q2M9S3_9GAMM</name>
<dbReference type="STRING" id="260552.Mag101_00835"/>
<gene>
    <name evidence="1" type="ORF">Mag101_00835</name>
</gene>
<dbReference type="Proteomes" id="UP000188219">
    <property type="component" value="Chromosome"/>
</dbReference>
<evidence type="ECO:0000313" key="1">
    <source>
        <dbReference type="EMBL" id="AQQ69298.1"/>
    </source>
</evidence>
<dbReference type="EMBL" id="CP019650">
    <property type="protein sequence ID" value="AQQ69298.1"/>
    <property type="molecule type" value="Genomic_DNA"/>
</dbReference>
<reference evidence="1" key="1">
    <citation type="submission" date="2017-02" db="EMBL/GenBank/DDBJ databases">
        <title>Genome of Microbulbifer agarilyticus GP101.</title>
        <authorList>
            <person name="Jung J."/>
            <person name="Bae S.S."/>
            <person name="Baek K."/>
        </authorList>
    </citation>
    <scope>NUCLEOTIDE SEQUENCE [LARGE SCALE GENOMIC DNA]</scope>
    <source>
        <strain evidence="1">GP101</strain>
    </source>
</reference>